<dbReference type="PROSITE" id="PS51754">
    <property type="entry name" value="OVATE"/>
    <property type="match status" value="1"/>
</dbReference>
<keyword evidence="5 6" id="KW-0539">Nucleus</keyword>
<keyword evidence="2 6" id="KW-0678">Repressor</keyword>
<dbReference type="NCBIfam" id="TIGR01568">
    <property type="entry name" value="A_thal_3678"/>
    <property type="match status" value="1"/>
</dbReference>
<feature type="region of interest" description="Disordered" evidence="7">
    <location>
        <begin position="38"/>
        <end position="102"/>
    </location>
</feature>
<dbReference type="EMBL" id="JAYWIO010000006">
    <property type="protein sequence ID" value="KAK7257594.1"/>
    <property type="molecule type" value="Genomic_DNA"/>
</dbReference>
<evidence type="ECO:0000259" key="8">
    <source>
        <dbReference type="PROSITE" id="PS51754"/>
    </source>
</evidence>
<feature type="compositionally biased region" description="Polar residues" evidence="7">
    <location>
        <begin position="179"/>
        <end position="190"/>
    </location>
</feature>
<comment type="subcellular location">
    <subcellularLocation>
        <location evidence="1 6">Nucleus</location>
    </subcellularLocation>
</comment>
<dbReference type="InterPro" id="IPR006458">
    <property type="entry name" value="Ovate_C"/>
</dbReference>
<name>A0AAN9EHG8_CROPI</name>
<evidence type="ECO:0000256" key="2">
    <source>
        <dbReference type="ARBA" id="ARBA00022491"/>
    </source>
</evidence>
<dbReference type="PROSITE" id="PS51257">
    <property type="entry name" value="PROKAR_LIPOPROTEIN"/>
    <property type="match status" value="1"/>
</dbReference>
<feature type="domain" description="OVATE" evidence="8">
    <location>
        <begin position="112"/>
        <end position="171"/>
    </location>
</feature>
<accession>A0AAN9EHG8</accession>
<feature type="region of interest" description="Disordered" evidence="7">
    <location>
        <begin position="179"/>
        <end position="198"/>
    </location>
</feature>
<dbReference type="AlphaFoldDB" id="A0AAN9EHG8"/>
<dbReference type="PANTHER" id="PTHR33057:SF138">
    <property type="entry name" value="TRANSCRIPTION REPRESSOR OFP10"/>
    <property type="match status" value="1"/>
</dbReference>
<dbReference type="Pfam" id="PF04844">
    <property type="entry name" value="Ovate"/>
    <property type="match status" value="1"/>
</dbReference>
<evidence type="ECO:0000256" key="6">
    <source>
        <dbReference type="RuleBase" id="RU367028"/>
    </source>
</evidence>
<organism evidence="9 10">
    <name type="scientific">Crotalaria pallida</name>
    <name type="common">Smooth rattlebox</name>
    <name type="synonym">Crotalaria striata</name>
    <dbReference type="NCBI Taxonomy" id="3830"/>
    <lineage>
        <taxon>Eukaryota</taxon>
        <taxon>Viridiplantae</taxon>
        <taxon>Streptophyta</taxon>
        <taxon>Embryophyta</taxon>
        <taxon>Tracheophyta</taxon>
        <taxon>Spermatophyta</taxon>
        <taxon>Magnoliopsida</taxon>
        <taxon>eudicotyledons</taxon>
        <taxon>Gunneridae</taxon>
        <taxon>Pentapetalae</taxon>
        <taxon>rosids</taxon>
        <taxon>fabids</taxon>
        <taxon>Fabales</taxon>
        <taxon>Fabaceae</taxon>
        <taxon>Papilionoideae</taxon>
        <taxon>50 kb inversion clade</taxon>
        <taxon>genistoids sensu lato</taxon>
        <taxon>core genistoids</taxon>
        <taxon>Crotalarieae</taxon>
        <taxon>Crotalaria</taxon>
    </lineage>
</organism>
<dbReference type="GO" id="GO:0005634">
    <property type="term" value="C:nucleus"/>
    <property type="evidence" value="ECO:0007669"/>
    <property type="project" value="UniProtKB-SubCell"/>
</dbReference>
<dbReference type="PANTHER" id="PTHR33057">
    <property type="entry name" value="TRANSCRIPTION REPRESSOR OFP7-RELATED"/>
    <property type="match status" value="1"/>
</dbReference>
<comment type="function">
    <text evidence="6">Transcriptional repressor that regulates multiple aspects of plant growth and development.</text>
</comment>
<evidence type="ECO:0000313" key="9">
    <source>
        <dbReference type="EMBL" id="KAK7257594.1"/>
    </source>
</evidence>
<evidence type="ECO:0000313" key="10">
    <source>
        <dbReference type="Proteomes" id="UP001372338"/>
    </source>
</evidence>
<dbReference type="InterPro" id="IPR038933">
    <property type="entry name" value="Ovate"/>
</dbReference>
<comment type="caution">
    <text evidence="9">The sequence shown here is derived from an EMBL/GenBank/DDBJ whole genome shotgun (WGS) entry which is preliminary data.</text>
</comment>
<dbReference type="GO" id="GO:0045892">
    <property type="term" value="P:negative regulation of DNA-templated transcription"/>
    <property type="evidence" value="ECO:0007669"/>
    <property type="project" value="UniProtKB-UniRule"/>
</dbReference>
<feature type="compositionally biased region" description="Polar residues" evidence="7">
    <location>
        <begin position="41"/>
        <end position="60"/>
    </location>
</feature>
<dbReference type="Proteomes" id="UP001372338">
    <property type="component" value="Unassembled WGS sequence"/>
</dbReference>
<protein>
    <recommendedName>
        <fullName evidence="6">Transcription repressor</fullName>
    </recommendedName>
    <alternativeName>
        <fullName evidence="6">Ovate family protein</fullName>
    </alternativeName>
</protein>
<evidence type="ECO:0000256" key="4">
    <source>
        <dbReference type="ARBA" id="ARBA00023163"/>
    </source>
</evidence>
<evidence type="ECO:0000256" key="5">
    <source>
        <dbReference type="ARBA" id="ARBA00023242"/>
    </source>
</evidence>
<keyword evidence="4 6" id="KW-0804">Transcription</keyword>
<evidence type="ECO:0000256" key="1">
    <source>
        <dbReference type="ARBA" id="ARBA00004123"/>
    </source>
</evidence>
<proteinExistence type="predicted"/>
<evidence type="ECO:0000256" key="7">
    <source>
        <dbReference type="SAM" id="MobiDB-lite"/>
    </source>
</evidence>
<gene>
    <name evidence="9" type="ORF">RIF29_31668</name>
</gene>
<sequence length="198" mass="21896">MSSNKKSFLRTVFTSNGSCGCGKTKPFEVHEPIPKPKLSIHHQQNTNPSCLSSSTTTSGDRNAGLSSMEDEDFTSAATSEADTNNTTHHDLDHNNNNDVGAKRSPLIDSVAIEKNSSDPYHDFRHSMLQMIFEKEIDSEEDLQDLLQCFLQLNAPRYHHVIVEAFNDICEEAAFSDKVSSTAETSTSTMNHIMDGKGK</sequence>
<evidence type="ECO:0000256" key="3">
    <source>
        <dbReference type="ARBA" id="ARBA00023015"/>
    </source>
</evidence>
<keyword evidence="10" id="KW-1185">Reference proteome</keyword>
<keyword evidence="3 6" id="KW-0805">Transcription regulation</keyword>
<reference evidence="9 10" key="1">
    <citation type="submission" date="2024-01" db="EMBL/GenBank/DDBJ databases">
        <title>The genomes of 5 underutilized Papilionoideae crops provide insights into root nodulation and disease resistanc.</title>
        <authorList>
            <person name="Yuan L."/>
        </authorList>
    </citation>
    <scope>NUCLEOTIDE SEQUENCE [LARGE SCALE GENOMIC DNA]</scope>
    <source>
        <strain evidence="9">ZHUSHIDOU_FW_LH</strain>
        <tissue evidence="9">Leaf</tissue>
    </source>
</reference>